<protein>
    <recommendedName>
        <fullName evidence="1">CHAT domain-containing protein</fullName>
    </recommendedName>
</protein>
<organism evidence="2 3">
    <name type="scientific">Plesiocystis pacifica SIR-1</name>
    <dbReference type="NCBI Taxonomy" id="391625"/>
    <lineage>
        <taxon>Bacteria</taxon>
        <taxon>Pseudomonadati</taxon>
        <taxon>Myxococcota</taxon>
        <taxon>Polyangia</taxon>
        <taxon>Nannocystales</taxon>
        <taxon>Nannocystaceae</taxon>
        <taxon>Plesiocystis</taxon>
    </lineage>
</organism>
<dbReference type="AlphaFoldDB" id="A6GHQ2"/>
<dbReference type="InterPro" id="IPR024983">
    <property type="entry name" value="CHAT_dom"/>
</dbReference>
<evidence type="ECO:0000313" key="3">
    <source>
        <dbReference type="Proteomes" id="UP000005801"/>
    </source>
</evidence>
<reference evidence="2 3" key="1">
    <citation type="submission" date="2007-06" db="EMBL/GenBank/DDBJ databases">
        <authorList>
            <person name="Shimkets L."/>
            <person name="Ferriera S."/>
            <person name="Johnson J."/>
            <person name="Kravitz S."/>
            <person name="Beeson K."/>
            <person name="Sutton G."/>
            <person name="Rogers Y.-H."/>
            <person name="Friedman R."/>
            <person name="Frazier M."/>
            <person name="Venter J.C."/>
        </authorList>
    </citation>
    <scope>NUCLEOTIDE SEQUENCE [LARGE SCALE GENOMIC DNA]</scope>
    <source>
        <strain evidence="2 3">SIR-1</strain>
    </source>
</reference>
<dbReference type="OrthoDB" id="5484241at2"/>
<keyword evidence="3" id="KW-1185">Reference proteome</keyword>
<evidence type="ECO:0000313" key="2">
    <source>
        <dbReference type="EMBL" id="EDM74594.1"/>
    </source>
</evidence>
<proteinExistence type="predicted"/>
<dbReference type="EMBL" id="ABCS01000123">
    <property type="protein sequence ID" value="EDM74594.1"/>
    <property type="molecule type" value="Genomic_DNA"/>
</dbReference>
<feature type="domain" description="CHAT" evidence="1">
    <location>
        <begin position="660"/>
        <end position="903"/>
    </location>
</feature>
<dbReference type="RefSeq" id="WP_006976239.1">
    <property type="nucleotide sequence ID" value="NZ_ABCS01000123.1"/>
</dbReference>
<dbReference type="InterPro" id="IPR011990">
    <property type="entry name" value="TPR-like_helical_dom_sf"/>
</dbReference>
<accession>A6GHQ2</accession>
<name>A6GHQ2_9BACT</name>
<gene>
    <name evidence="2" type="ORF">PPSIR1_17190</name>
</gene>
<dbReference type="Gene3D" id="3.40.50.1460">
    <property type="match status" value="1"/>
</dbReference>
<dbReference type="Pfam" id="PF12770">
    <property type="entry name" value="CHAT"/>
    <property type="match status" value="1"/>
</dbReference>
<dbReference type="Proteomes" id="UP000005801">
    <property type="component" value="Unassembled WGS sequence"/>
</dbReference>
<dbReference type="eggNOG" id="COG0457">
    <property type="taxonomic scope" value="Bacteria"/>
</dbReference>
<comment type="caution">
    <text evidence="2">The sequence shown here is derived from an EMBL/GenBank/DDBJ whole genome shotgun (WGS) entry which is preliminary data.</text>
</comment>
<sequence>MNARERFSSWPAALTLLLTLALTCDFGCEARAPAEHGREVLAPLPAVERPSIEFAGCRDLPSESVCVLAAERSTRLQIWIDVQAQAALRVRVDGRPVAFERAAVDGGLRLTLELSAEAKQVRVEGREPPWREPFDLAVERERVPAVVAAARARVKSGDPAQRGEAIVELEAALGELRDEEQLAALQLLRRLHYGSPEALAYTEQAAELADSLGRGRDLADAAVAAAYVHLYSRGDLVAARRWVSRLETVEGPEARAWANYYGGLLAHRTGDLGEAIRAFERARIAAERVGMIRDVLGASEMHAALLAELGRGEEALVSARETLALGRAPGLGCSDRARVLGNVAWTYLVLARAGRPHDRPRPLLLEQLGLVDEGGACPDTTEAFFARVNLAYVALEEGEPEEAGRWLAGLPDTLPLPLQAWAEEARARVGLETGRDELLPPFGRRSPSALEIGLRWTTALREAETLERFGFVDAATVSYMEAEGLLDEAGSTLGVDVGRELFLGGRSASVRGLVDLLIRGGRVDEALCRVRLARGRELRAVDQAARIAGLSDAARRSRRVALERALTLRERAAAASREDWQFSAPQRAHREQRRDDQLAEAEALLDEALRLVGGSGTPTRCEELPSPVAGEVTLAPFEADDGVWLFLADDGGVVVERGEGDALAQLMASPRLRPRIEGARRLRVLAGGETWSRSLHALPFGGGVLLDVAPLVYSLDLPARARGERGEALAVVVANPSRDLPEAEAEAEAVAKALSARGWAVRTLVGDQATRARLSAELGQARLFHYAGHGTHRGRSGWDAALLLHDGDTLSVADVLALPQVPELIVLSGCETATLSADTLAGGMNLGRAFVLAGAGWVIAAEGEVDDALAREVGESLHAELELGAGRIDGAATLRRVQLELRAREPALGWGRFRVVVP</sequence>
<dbReference type="eggNOG" id="COG4995">
    <property type="taxonomic scope" value="Bacteria"/>
</dbReference>
<evidence type="ECO:0000259" key="1">
    <source>
        <dbReference type="Pfam" id="PF12770"/>
    </source>
</evidence>
<dbReference type="STRING" id="391625.PPSIR1_17190"/>
<dbReference type="Gene3D" id="1.25.40.10">
    <property type="entry name" value="Tetratricopeptide repeat domain"/>
    <property type="match status" value="1"/>
</dbReference>